<dbReference type="EMBL" id="JADQDO010000002">
    <property type="protein sequence ID" value="MBF9232736.1"/>
    <property type="molecule type" value="Genomic_DNA"/>
</dbReference>
<keyword evidence="1" id="KW-1133">Transmembrane helix</keyword>
<gene>
    <name evidence="2" type="ORF">I2H38_05010</name>
</gene>
<keyword evidence="1" id="KW-0472">Membrane</keyword>
<dbReference type="Proteomes" id="UP000599312">
    <property type="component" value="Unassembled WGS sequence"/>
</dbReference>
<sequence>MSLAPLIAAPLLIQIHAAAATAALALGGYQMASIKGSKAHRRLGWSWVALMALVAATSLGIVSNWPVVGRFGPIHGLSALVLITLPLAVLHARRGRIANHRSAMRGLFLGGLVIAGLFTLLPGRLMYHVVFGG</sequence>
<organism evidence="2 3">
    <name type="scientific">Microvirga alba</name>
    <dbReference type="NCBI Taxonomy" id="2791025"/>
    <lineage>
        <taxon>Bacteria</taxon>
        <taxon>Pseudomonadati</taxon>
        <taxon>Pseudomonadota</taxon>
        <taxon>Alphaproteobacteria</taxon>
        <taxon>Hyphomicrobiales</taxon>
        <taxon>Methylobacteriaceae</taxon>
        <taxon>Microvirga</taxon>
    </lineage>
</organism>
<keyword evidence="1" id="KW-0812">Transmembrane</keyword>
<dbReference type="Pfam" id="PF10067">
    <property type="entry name" value="DUF2306"/>
    <property type="match status" value="1"/>
</dbReference>
<reference evidence="2" key="1">
    <citation type="submission" date="2020-11" db="EMBL/GenBank/DDBJ databases">
        <authorList>
            <person name="Kim M.K."/>
        </authorList>
    </citation>
    <scope>NUCLEOTIDE SEQUENCE</scope>
    <source>
        <strain evidence="2">BT350</strain>
    </source>
</reference>
<proteinExistence type="predicted"/>
<dbReference type="AlphaFoldDB" id="A0A931BKR8"/>
<feature type="transmembrane region" description="Helical" evidence="1">
    <location>
        <begin position="6"/>
        <end position="26"/>
    </location>
</feature>
<dbReference type="InterPro" id="IPR018750">
    <property type="entry name" value="DUF2306_membrane"/>
</dbReference>
<evidence type="ECO:0000313" key="3">
    <source>
        <dbReference type="Proteomes" id="UP000599312"/>
    </source>
</evidence>
<accession>A0A931BKR8</accession>
<evidence type="ECO:0000313" key="2">
    <source>
        <dbReference type="EMBL" id="MBF9232736.1"/>
    </source>
</evidence>
<keyword evidence="3" id="KW-1185">Reference proteome</keyword>
<name>A0A931BKR8_9HYPH</name>
<feature type="transmembrane region" description="Helical" evidence="1">
    <location>
        <begin position="104"/>
        <end position="127"/>
    </location>
</feature>
<dbReference type="RefSeq" id="WP_196270735.1">
    <property type="nucleotide sequence ID" value="NZ_JADQDO010000002.1"/>
</dbReference>
<comment type="caution">
    <text evidence="2">The sequence shown here is derived from an EMBL/GenBank/DDBJ whole genome shotgun (WGS) entry which is preliminary data.</text>
</comment>
<feature type="transmembrane region" description="Helical" evidence="1">
    <location>
        <begin position="74"/>
        <end position="92"/>
    </location>
</feature>
<protein>
    <submittedName>
        <fullName evidence="2">DUF2306 domain-containing protein</fullName>
    </submittedName>
</protein>
<feature type="transmembrane region" description="Helical" evidence="1">
    <location>
        <begin position="47"/>
        <end position="68"/>
    </location>
</feature>
<evidence type="ECO:0000256" key="1">
    <source>
        <dbReference type="SAM" id="Phobius"/>
    </source>
</evidence>